<dbReference type="EMBL" id="JAVRRA010008649">
    <property type="protein sequence ID" value="KAK5256191.1"/>
    <property type="molecule type" value="Genomic_DNA"/>
</dbReference>
<evidence type="ECO:0000313" key="2">
    <source>
        <dbReference type="Proteomes" id="UP001357485"/>
    </source>
</evidence>
<keyword evidence="2" id="KW-1185">Reference proteome</keyword>
<comment type="caution">
    <text evidence="1">The sequence shown here is derived from an EMBL/GenBank/DDBJ whole genome shotgun (WGS) entry which is preliminary data.</text>
</comment>
<reference evidence="1 2" key="1">
    <citation type="submission" date="2023-08" db="EMBL/GenBank/DDBJ databases">
        <title>Black Yeasts Isolated from many extreme environments.</title>
        <authorList>
            <person name="Coleine C."/>
            <person name="Stajich J.E."/>
            <person name="Selbmann L."/>
        </authorList>
    </citation>
    <scope>NUCLEOTIDE SEQUENCE [LARGE SCALE GENOMIC DNA]</scope>
    <source>
        <strain evidence="1 2">CCFEE 536</strain>
    </source>
</reference>
<name>A0ABR0LXU7_9PEZI</name>
<accession>A0ABR0LXU7</accession>
<feature type="non-terminal residue" evidence="1">
    <location>
        <position position="1"/>
    </location>
</feature>
<gene>
    <name evidence="1" type="ORF">LTR16_003828</name>
</gene>
<organism evidence="1 2">
    <name type="scientific">Cryomyces antarcticus</name>
    <dbReference type="NCBI Taxonomy" id="329879"/>
    <lineage>
        <taxon>Eukaryota</taxon>
        <taxon>Fungi</taxon>
        <taxon>Dikarya</taxon>
        <taxon>Ascomycota</taxon>
        <taxon>Pezizomycotina</taxon>
        <taxon>Dothideomycetes</taxon>
        <taxon>Dothideomycetes incertae sedis</taxon>
        <taxon>Cryomyces</taxon>
    </lineage>
</organism>
<protein>
    <submittedName>
        <fullName evidence="1">Uncharacterized protein</fullName>
    </submittedName>
</protein>
<proteinExistence type="predicted"/>
<sequence length="53" mass="6179">FTTSLLRANMWQAASLTEEVSTPVRTHLPCWTLSTLYARRSYTELLLWQGSYQ</sequence>
<dbReference type="Proteomes" id="UP001357485">
    <property type="component" value="Unassembled WGS sequence"/>
</dbReference>
<evidence type="ECO:0000313" key="1">
    <source>
        <dbReference type="EMBL" id="KAK5256191.1"/>
    </source>
</evidence>